<reference evidence="2" key="2">
    <citation type="submission" date="2022-10" db="EMBL/GenBank/DDBJ databases">
        <authorList>
            <consortium name="ENA_rothamsted_submissions"/>
            <consortium name="culmorum"/>
            <person name="King R."/>
        </authorList>
    </citation>
    <scope>NUCLEOTIDE SEQUENCE</scope>
</reference>
<evidence type="ECO:0000256" key="1">
    <source>
        <dbReference type="SAM" id="MobiDB-lite"/>
    </source>
</evidence>
<keyword evidence="3" id="KW-1185">Reference proteome</keyword>
<accession>A0A9N9R6H4</accession>
<evidence type="ECO:0000313" key="2">
    <source>
        <dbReference type="EMBL" id="CAG9790600.1"/>
    </source>
</evidence>
<organism evidence="2 3">
    <name type="scientific">Diatraea saccharalis</name>
    <name type="common">sugarcane borer</name>
    <dbReference type="NCBI Taxonomy" id="40085"/>
    <lineage>
        <taxon>Eukaryota</taxon>
        <taxon>Metazoa</taxon>
        <taxon>Ecdysozoa</taxon>
        <taxon>Arthropoda</taxon>
        <taxon>Hexapoda</taxon>
        <taxon>Insecta</taxon>
        <taxon>Pterygota</taxon>
        <taxon>Neoptera</taxon>
        <taxon>Endopterygota</taxon>
        <taxon>Lepidoptera</taxon>
        <taxon>Glossata</taxon>
        <taxon>Ditrysia</taxon>
        <taxon>Pyraloidea</taxon>
        <taxon>Crambidae</taxon>
        <taxon>Crambinae</taxon>
        <taxon>Diatraea</taxon>
    </lineage>
</organism>
<name>A0A9N9R6H4_9NEOP</name>
<dbReference type="Proteomes" id="UP001153714">
    <property type="component" value="Chromosome 23"/>
</dbReference>
<protein>
    <submittedName>
        <fullName evidence="2">Uncharacterized protein</fullName>
    </submittedName>
</protein>
<evidence type="ECO:0000313" key="3">
    <source>
        <dbReference type="Proteomes" id="UP001153714"/>
    </source>
</evidence>
<dbReference type="OrthoDB" id="7474598at2759"/>
<feature type="region of interest" description="Disordered" evidence="1">
    <location>
        <begin position="56"/>
        <end position="80"/>
    </location>
</feature>
<sequence length="102" mass="11552">MAVIHLCNMLHEVEKKYKGKEKLTAASRTPRIKQTRNATTPVYDLTIQEAYVSNKAVERKKRKREQKKKRQKMLESADAAGAAGGLGIWEQTTVKAKPKKSQ</sequence>
<dbReference type="AlphaFoldDB" id="A0A9N9R6H4"/>
<proteinExistence type="predicted"/>
<reference evidence="2" key="1">
    <citation type="submission" date="2021-12" db="EMBL/GenBank/DDBJ databases">
        <authorList>
            <person name="King R."/>
        </authorList>
    </citation>
    <scope>NUCLEOTIDE SEQUENCE</scope>
</reference>
<dbReference type="EMBL" id="OU893354">
    <property type="protein sequence ID" value="CAG9790600.1"/>
    <property type="molecule type" value="Genomic_DNA"/>
</dbReference>
<feature type="compositionally biased region" description="Basic residues" evidence="1">
    <location>
        <begin position="58"/>
        <end position="71"/>
    </location>
</feature>
<gene>
    <name evidence="2" type="ORF">DIATSA_LOCUS8265</name>
</gene>